<dbReference type="EMBL" id="MN739082">
    <property type="protein sequence ID" value="QHS87546.1"/>
    <property type="molecule type" value="Genomic_DNA"/>
</dbReference>
<keyword evidence="1" id="KW-0812">Transmembrane</keyword>
<accession>A0A6C0B634</accession>
<evidence type="ECO:0000313" key="2">
    <source>
        <dbReference type="EMBL" id="QHS87546.1"/>
    </source>
</evidence>
<sequence length="51" mass="6517">MCIATYFLLVYIFYWFIFLLVYIFIGLYFYWFIFLLVYIYCLFLFDSVLLF</sequence>
<keyword evidence="1" id="KW-0472">Membrane</keyword>
<dbReference type="AlphaFoldDB" id="A0A6C0B634"/>
<organism evidence="2">
    <name type="scientific">viral metagenome</name>
    <dbReference type="NCBI Taxonomy" id="1070528"/>
    <lineage>
        <taxon>unclassified sequences</taxon>
        <taxon>metagenomes</taxon>
        <taxon>organismal metagenomes</taxon>
    </lineage>
</organism>
<reference evidence="2" key="1">
    <citation type="journal article" date="2020" name="Nature">
        <title>Giant virus diversity and host interactions through global metagenomics.</title>
        <authorList>
            <person name="Schulz F."/>
            <person name="Roux S."/>
            <person name="Paez-Espino D."/>
            <person name="Jungbluth S."/>
            <person name="Walsh D.A."/>
            <person name="Denef V.J."/>
            <person name="McMahon K.D."/>
            <person name="Konstantinidis K.T."/>
            <person name="Eloe-Fadrosh E.A."/>
            <person name="Kyrpides N.C."/>
            <person name="Woyke T."/>
        </authorList>
    </citation>
    <scope>NUCLEOTIDE SEQUENCE</scope>
    <source>
        <strain evidence="2">GVMAG-M-3300010157-4</strain>
    </source>
</reference>
<evidence type="ECO:0000256" key="1">
    <source>
        <dbReference type="SAM" id="Phobius"/>
    </source>
</evidence>
<name>A0A6C0B634_9ZZZZ</name>
<feature type="transmembrane region" description="Helical" evidence="1">
    <location>
        <begin position="31"/>
        <end position="50"/>
    </location>
</feature>
<proteinExistence type="predicted"/>
<protein>
    <submittedName>
        <fullName evidence="2">Uncharacterized protein</fullName>
    </submittedName>
</protein>
<feature type="transmembrane region" description="Helical" evidence="1">
    <location>
        <begin position="7"/>
        <end position="25"/>
    </location>
</feature>
<keyword evidence="1" id="KW-1133">Transmembrane helix</keyword>